<dbReference type="InterPro" id="IPR050250">
    <property type="entry name" value="Macrolide_Exporter_MacB"/>
</dbReference>
<keyword evidence="5 7" id="KW-0472">Membrane</keyword>
<evidence type="ECO:0000259" key="9">
    <source>
        <dbReference type="Pfam" id="PF12704"/>
    </source>
</evidence>
<dbReference type="Proteomes" id="UP000256708">
    <property type="component" value="Unassembled WGS sequence"/>
</dbReference>
<comment type="caution">
    <text evidence="10">The sequence shown here is derived from an EMBL/GenBank/DDBJ whole genome shotgun (WGS) entry which is preliminary data.</text>
</comment>
<accession>A0A3D8L8E3</accession>
<sequence length="393" mass="44364">MIRHLLKLMWNRKKSNFLLITEIFFSFLVLFGVMSLVIYNYLNYTKPLGYDYENVWHISLRPNSDSTAQNRLVQEQLLQRIRGFQQVEAASYSNSNVPFAFSQMGMSLSYGNAKDVQTNAFDAQDDLKDVLRLQVREGRWFGPQDDASTHKPVVINGMLKQKLFGEEDALGKLIPVDDSTHYKVVGVMDYYRAYSEYDADAPAYFSRINLQENNNHLWGSLLLRVKPGTGVAFEEKMMKELSGIAKDWTMEVATLETMRQSKVRLTLVPMIALGLVCGFLIFNVALGLFGVLWYNINKRTSEIGLRRAMGATAGQIYKQFLGEILVVTTFGLLLGCFFAGQFPLLGVFELSPEVYVTAILIAVALIYILVISCALYPSRQAAAIHPATALHEE</sequence>
<dbReference type="OrthoDB" id="8769057at2"/>
<feature type="transmembrane region" description="Helical" evidence="7">
    <location>
        <begin position="20"/>
        <end position="42"/>
    </location>
</feature>
<dbReference type="PANTHER" id="PTHR30572">
    <property type="entry name" value="MEMBRANE COMPONENT OF TRANSPORTER-RELATED"/>
    <property type="match status" value="1"/>
</dbReference>
<evidence type="ECO:0008006" key="12">
    <source>
        <dbReference type="Google" id="ProtNLM"/>
    </source>
</evidence>
<feature type="domain" description="ABC3 transporter permease C-terminal" evidence="8">
    <location>
        <begin position="278"/>
        <end position="386"/>
    </location>
</feature>
<evidence type="ECO:0000313" key="10">
    <source>
        <dbReference type="EMBL" id="RDV13679.1"/>
    </source>
</evidence>
<comment type="subcellular location">
    <subcellularLocation>
        <location evidence="1">Cell membrane</location>
        <topology evidence="1">Multi-pass membrane protein</topology>
    </subcellularLocation>
</comment>
<dbReference type="AlphaFoldDB" id="A0A3D8L8E3"/>
<feature type="transmembrane region" description="Helical" evidence="7">
    <location>
        <begin position="316"/>
        <end position="342"/>
    </location>
</feature>
<reference evidence="11" key="1">
    <citation type="submission" date="2018-08" db="EMBL/GenBank/DDBJ databases">
        <authorList>
            <person name="Liu Z.-W."/>
            <person name="Du Z.-J."/>
        </authorList>
    </citation>
    <scope>NUCLEOTIDE SEQUENCE [LARGE SCALE GENOMIC DNA]</scope>
    <source>
        <strain evidence="11">H4X</strain>
    </source>
</reference>
<evidence type="ECO:0000256" key="6">
    <source>
        <dbReference type="ARBA" id="ARBA00038076"/>
    </source>
</evidence>
<evidence type="ECO:0000256" key="4">
    <source>
        <dbReference type="ARBA" id="ARBA00022989"/>
    </source>
</evidence>
<protein>
    <recommendedName>
        <fullName evidence="12">ABC transporter permease</fullName>
    </recommendedName>
</protein>
<keyword evidence="11" id="KW-1185">Reference proteome</keyword>
<gene>
    <name evidence="10" type="ORF">DXT99_18080</name>
</gene>
<feature type="transmembrane region" description="Helical" evidence="7">
    <location>
        <begin position="354"/>
        <end position="376"/>
    </location>
</feature>
<evidence type="ECO:0000259" key="8">
    <source>
        <dbReference type="Pfam" id="PF02687"/>
    </source>
</evidence>
<evidence type="ECO:0000256" key="3">
    <source>
        <dbReference type="ARBA" id="ARBA00022692"/>
    </source>
</evidence>
<dbReference type="GO" id="GO:0022857">
    <property type="term" value="F:transmembrane transporter activity"/>
    <property type="evidence" value="ECO:0007669"/>
    <property type="project" value="TreeGrafter"/>
</dbReference>
<dbReference type="EMBL" id="QRGR01000021">
    <property type="protein sequence ID" value="RDV13679.1"/>
    <property type="molecule type" value="Genomic_DNA"/>
</dbReference>
<feature type="domain" description="MacB-like periplasmic core" evidence="9">
    <location>
        <begin position="45"/>
        <end position="230"/>
    </location>
</feature>
<organism evidence="10 11">
    <name type="scientific">Pontibacter diazotrophicus</name>
    <dbReference type="NCBI Taxonomy" id="1400979"/>
    <lineage>
        <taxon>Bacteria</taxon>
        <taxon>Pseudomonadati</taxon>
        <taxon>Bacteroidota</taxon>
        <taxon>Cytophagia</taxon>
        <taxon>Cytophagales</taxon>
        <taxon>Hymenobacteraceae</taxon>
        <taxon>Pontibacter</taxon>
    </lineage>
</organism>
<name>A0A3D8L8E3_9BACT</name>
<proteinExistence type="inferred from homology"/>
<evidence type="ECO:0000256" key="2">
    <source>
        <dbReference type="ARBA" id="ARBA00022475"/>
    </source>
</evidence>
<dbReference type="Pfam" id="PF12704">
    <property type="entry name" value="MacB_PCD"/>
    <property type="match status" value="1"/>
</dbReference>
<dbReference type="InterPro" id="IPR025857">
    <property type="entry name" value="MacB_PCD"/>
</dbReference>
<evidence type="ECO:0000256" key="7">
    <source>
        <dbReference type="SAM" id="Phobius"/>
    </source>
</evidence>
<evidence type="ECO:0000256" key="1">
    <source>
        <dbReference type="ARBA" id="ARBA00004651"/>
    </source>
</evidence>
<feature type="transmembrane region" description="Helical" evidence="7">
    <location>
        <begin position="267"/>
        <end position="295"/>
    </location>
</feature>
<keyword evidence="4 7" id="KW-1133">Transmembrane helix</keyword>
<keyword evidence="2" id="KW-1003">Cell membrane</keyword>
<keyword evidence="3 7" id="KW-0812">Transmembrane</keyword>
<evidence type="ECO:0000313" key="11">
    <source>
        <dbReference type="Proteomes" id="UP000256708"/>
    </source>
</evidence>
<comment type="similarity">
    <text evidence="6">Belongs to the ABC-4 integral membrane protein family.</text>
</comment>
<dbReference type="GO" id="GO:0005886">
    <property type="term" value="C:plasma membrane"/>
    <property type="evidence" value="ECO:0007669"/>
    <property type="project" value="UniProtKB-SubCell"/>
</dbReference>
<evidence type="ECO:0000256" key="5">
    <source>
        <dbReference type="ARBA" id="ARBA00023136"/>
    </source>
</evidence>
<dbReference type="InterPro" id="IPR003838">
    <property type="entry name" value="ABC3_permease_C"/>
</dbReference>
<dbReference type="PANTHER" id="PTHR30572:SF4">
    <property type="entry name" value="ABC TRANSPORTER PERMEASE YTRF"/>
    <property type="match status" value="1"/>
</dbReference>
<dbReference type="Pfam" id="PF02687">
    <property type="entry name" value="FtsX"/>
    <property type="match status" value="1"/>
</dbReference>